<dbReference type="GO" id="GO:0001510">
    <property type="term" value="P:RNA methylation"/>
    <property type="evidence" value="ECO:0007669"/>
    <property type="project" value="InterPro"/>
</dbReference>
<feature type="binding site" evidence="5">
    <location>
        <position position="262"/>
    </location>
    <ligand>
        <name>S-adenosyl-L-methionine</name>
        <dbReference type="ChEBI" id="CHEBI:59789"/>
    </ligand>
</feature>
<keyword evidence="1 5" id="KW-0489">Methyltransferase</keyword>
<feature type="active site" description="Nucleophile" evidence="5">
    <location>
        <position position="358"/>
    </location>
</feature>
<dbReference type="GO" id="GO:0008173">
    <property type="term" value="F:RNA methyltransferase activity"/>
    <property type="evidence" value="ECO:0007669"/>
    <property type="project" value="InterPro"/>
</dbReference>
<name>A0A934IHC4_9HYPH</name>
<keyword evidence="8" id="KW-1185">Reference proteome</keyword>
<proteinExistence type="inferred from homology"/>
<sequence>MRAAGRIAAAIEVLGDVTARHRPVADALKDWGLSHRFAGSGDRAAIGNLVYDALRWRRSSAFRAGEDTPRALTLATLRFRWGVGVADLEAMGEERFGPGPLSEAERAALAVDRLGEAPADVVADIPDWLEEAFEANFADEWIEEAEALAARAPVDLRVNTLKSDRARVLKALSRHGATATPISPVGVRLPARAGWERAPNILREEIYQRGHVEVQDEASQVAALLLFARPGEQVLDMCAGAGGKTLAIAAHMENRGQIHATDADAGQLAPIYERLKRAGVRNVQVHGARSDLSALKGRMDRVLVDAPCSGSGVWRRRPETKWRLSPEALARRVEEQAACLDEARSFVRPGGYVVYVTCSVLPQENEAQVDDFLSRAPDFAPVSAGEAWEELFGVDGPKPWSADGMSLTMSPAATGTDGFFVAVLERMAD</sequence>
<comment type="caution">
    <text evidence="5">Lacks conserved residue(s) required for the propagation of feature annotation.</text>
</comment>
<dbReference type="EMBL" id="JAEKJA010000010">
    <property type="protein sequence ID" value="MBJ3776719.1"/>
    <property type="molecule type" value="Genomic_DNA"/>
</dbReference>
<dbReference type="CDD" id="cd02440">
    <property type="entry name" value="AdoMet_MTases"/>
    <property type="match status" value="1"/>
</dbReference>
<comment type="caution">
    <text evidence="7">The sequence shown here is derived from an EMBL/GenBank/DDBJ whole genome shotgun (WGS) entry which is preliminary data.</text>
</comment>
<dbReference type="InterPro" id="IPR001678">
    <property type="entry name" value="MeTrfase_RsmB-F_NOP2_dom"/>
</dbReference>
<evidence type="ECO:0000256" key="5">
    <source>
        <dbReference type="PROSITE-ProRule" id="PRU01023"/>
    </source>
</evidence>
<reference evidence="7" key="1">
    <citation type="submission" date="2020-12" db="EMBL/GenBank/DDBJ databases">
        <title>Bacterial taxonomy.</title>
        <authorList>
            <person name="Pan X."/>
        </authorList>
    </citation>
    <scope>NUCLEOTIDE SEQUENCE</scope>
    <source>
        <strain evidence="7">B2012</strain>
    </source>
</reference>
<dbReference type="Proteomes" id="UP000609531">
    <property type="component" value="Unassembled WGS sequence"/>
</dbReference>
<gene>
    <name evidence="7" type="ORF">JCR33_13520</name>
</gene>
<dbReference type="Gene3D" id="3.40.50.150">
    <property type="entry name" value="Vaccinia Virus protein VP39"/>
    <property type="match status" value="1"/>
</dbReference>
<dbReference type="InterPro" id="IPR054728">
    <property type="entry name" value="RsmB-like_ferredoxin"/>
</dbReference>
<feature type="domain" description="SAM-dependent MTase RsmB/NOP-type" evidence="6">
    <location>
        <begin position="144"/>
        <end position="427"/>
    </location>
</feature>
<evidence type="ECO:0000256" key="3">
    <source>
        <dbReference type="ARBA" id="ARBA00022691"/>
    </source>
</evidence>
<evidence type="ECO:0000313" key="8">
    <source>
        <dbReference type="Proteomes" id="UP000609531"/>
    </source>
</evidence>
<dbReference type="InterPro" id="IPR029063">
    <property type="entry name" value="SAM-dependent_MTases_sf"/>
</dbReference>
<organism evidence="7 8">
    <name type="scientific">Acuticoccus mangrovi</name>
    <dbReference type="NCBI Taxonomy" id="2796142"/>
    <lineage>
        <taxon>Bacteria</taxon>
        <taxon>Pseudomonadati</taxon>
        <taxon>Pseudomonadota</taxon>
        <taxon>Alphaproteobacteria</taxon>
        <taxon>Hyphomicrobiales</taxon>
        <taxon>Amorphaceae</taxon>
        <taxon>Acuticoccus</taxon>
    </lineage>
</organism>
<dbReference type="PANTHER" id="PTHR22807:SF53">
    <property type="entry name" value="RIBOSOMAL RNA SMALL SUBUNIT METHYLTRANSFERASE B-RELATED"/>
    <property type="match status" value="1"/>
</dbReference>
<accession>A0A934IHC4</accession>
<keyword evidence="2 5" id="KW-0808">Transferase</keyword>
<protein>
    <submittedName>
        <fullName evidence="7">RsmB/NOP family class I SAM-dependent RNA methyltransferase</fullName>
    </submittedName>
</protein>
<dbReference type="InterPro" id="IPR023267">
    <property type="entry name" value="RCMT"/>
</dbReference>
<keyword evidence="4 5" id="KW-0694">RNA-binding</keyword>
<dbReference type="GO" id="GO:0003723">
    <property type="term" value="F:RNA binding"/>
    <property type="evidence" value="ECO:0007669"/>
    <property type="project" value="UniProtKB-UniRule"/>
</dbReference>
<dbReference type="InterPro" id="IPR049560">
    <property type="entry name" value="MeTrfase_RsmB-F_NOP2_cat"/>
</dbReference>
<evidence type="ECO:0000256" key="2">
    <source>
        <dbReference type="ARBA" id="ARBA00022679"/>
    </source>
</evidence>
<evidence type="ECO:0000256" key="1">
    <source>
        <dbReference type="ARBA" id="ARBA00022603"/>
    </source>
</evidence>
<dbReference type="AlphaFoldDB" id="A0A934IHC4"/>
<evidence type="ECO:0000313" key="7">
    <source>
        <dbReference type="EMBL" id="MBJ3776719.1"/>
    </source>
</evidence>
<dbReference type="RefSeq" id="WP_198882609.1">
    <property type="nucleotide sequence ID" value="NZ_JAEKJA010000010.1"/>
</dbReference>
<dbReference type="PANTHER" id="PTHR22807">
    <property type="entry name" value="NOP2 YEAST -RELATED NOL1/NOP2/FMU SUN DOMAIN-CONTAINING"/>
    <property type="match status" value="1"/>
</dbReference>
<feature type="binding site" evidence="5">
    <location>
        <position position="305"/>
    </location>
    <ligand>
        <name>S-adenosyl-L-methionine</name>
        <dbReference type="ChEBI" id="CHEBI:59789"/>
    </ligand>
</feature>
<evidence type="ECO:0000256" key="4">
    <source>
        <dbReference type="ARBA" id="ARBA00022884"/>
    </source>
</evidence>
<dbReference type="PROSITE" id="PS51686">
    <property type="entry name" value="SAM_MT_RSMB_NOP"/>
    <property type="match status" value="1"/>
</dbReference>
<dbReference type="SUPFAM" id="SSF53335">
    <property type="entry name" value="S-adenosyl-L-methionine-dependent methyltransferases"/>
    <property type="match status" value="1"/>
</dbReference>
<dbReference type="PRINTS" id="PR02008">
    <property type="entry name" value="RCMTFAMILY"/>
</dbReference>
<keyword evidence="3 5" id="KW-0949">S-adenosyl-L-methionine</keyword>
<dbReference type="Pfam" id="PF01189">
    <property type="entry name" value="Methyltr_RsmB-F"/>
    <property type="match status" value="1"/>
</dbReference>
<comment type="similarity">
    <text evidence="5">Belongs to the class I-like SAM-binding methyltransferase superfamily. RsmB/NOP family.</text>
</comment>
<dbReference type="Pfam" id="PF22458">
    <property type="entry name" value="RsmF-B_ferredox"/>
    <property type="match status" value="1"/>
</dbReference>
<evidence type="ECO:0000259" key="6">
    <source>
        <dbReference type="PROSITE" id="PS51686"/>
    </source>
</evidence>